<dbReference type="RefSeq" id="WP_066660673.1">
    <property type="nucleotide sequence ID" value="NZ_CP011402.1"/>
</dbReference>
<evidence type="ECO:0000259" key="5">
    <source>
        <dbReference type="PROSITE" id="PS50043"/>
    </source>
</evidence>
<dbReference type="PANTHER" id="PTHR44688:SF16">
    <property type="entry name" value="DNA-BINDING TRANSCRIPTIONAL ACTIVATOR DEVR_DOSR"/>
    <property type="match status" value="1"/>
</dbReference>
<dbReference type="AlphaFoldDB" id="A0A172RWL1"/>
<keyword evidence="4" id="KW-0812">Transmembrane</keyword>
<dbReference type="SUPFAM" id="SSF46894">
    <property type="entry name" value="C-terminal effector domain of the bipartite response regulators"/>
    <property type="match status" value="1"/>
</dbReference>
<dbReference type="InterPro" id="IPR000792">
    <property type="entry name" value="Tscrpt_reg_LuxR_C"/>
</dbReference>
<evidence type="ECO:0000256" key="2">
    <source>
        <dbReference type="ARBA" id="ARBA00023125"/>
    </source>
</evidence>
<feature type="transmembrane region" description="Helical" evidence="4">
    <location>
        <begin position="74"/>
        <end position="95"/>
    </location>
</feature>
<dbReference type="SMART" id="SM00421">
    <property type="entry name" value="HTH_LUXR"/>
    <property type="match status" value="1"/>
</dbReference>
<keyword evidence="7" id="KW-1185">Reference proteome</keyword>
<protein>
    <submittedName>
        <fullName evidence="6">Regulatory protein, luxR family</fullName>
    </submittedName>
</protein>
<keyword evidence="1" id="KW-0805">Transcription regulation</keyword>
<evidence type="ECO:0000256" key="4">
    <source>
        <dbReference type="SAM" id="Phobius"/>
    </source>
</evidence>
<dbReference type="InterPro" id="IPR036388">
    <property type="entry name" value="WH-like_DNA-bd_sf"/>
</dbReference>
<feature type="transmembrane region" description="Helical" evidence="4">
    <location>
        <begin position="159"/>
        <end position="178"/>
    </location>
</feature>
<keyword evidence="2" id="KW-0238">DNA-binding</keyword>
<dbReference type="Pfam" id="PF00196">
    <property type="entry name" value="GerE"/>
    <property type="match status" value="1"/>
</dbReference>
<accession>A0A172RWL1</accession>
<dbReference type="GO" id="GO:0006355">
    <property type="term" value="P:regulation of DNA-templated transcription"/>
    <property type="evidence" value="ECO:0007669"/>
    <property type="project" value="InterPro"/>
</dbReference>
<feature type="transmembrane region" description="Helical" evidence="4">
    <location>
        <begin position="101"/>
        <end position="122"/>
    </location>
</feature>
<evidence type="ECO:0000313" key="7">
    <source>
        <dbReference type="Proteomes" id="UP000182975"/>
    </source>
</evidence>
<evidence type="ECO:0000256" key="1">
    <source>
        <dbReference type="ARBA" id="ARBA00023015"/>
    </source>
</evidence>
<name>A0A172RWL1_9ACTN</name>
<gene>
    <name evidence="6" type="ORF">SAMN02910314_01504</name>
</gene>
<dbReference type="PROSITE" id="PS50043">
    <property type="entry name" value="HTH_LUXR_2"/>
    <property type="match status" value="1"/>
</dbReference>
<evidence type="ECO:0000256" key="3">
    <source>
        <dbReference type="ARBA" id="ARBA00023163"/>
    </source>
</evidence>
<dbReference type="EMBL" id="FOEC01000010">
    <property type="protein sequence ID" value="SEO88940.1"/>
    <property type="molecule type" value="Genomic_DNA"/>
</dbReference>
<dbReference type="InterPro" id="IPR016032">
    <property type="entry name" value="Sig_transdc_resp-reg_C-effctor"/>
</dbReference>
<feature type="transmembrane region" description="Helical" evidence="4">
    <location>
        <begin position="289"/>
        <end position="310"/>
    </location>
</feature>
<dbReference type="PRINTS" id="PR00038">
    <property type="entry name" value="HTHLUXR"/>
</dbReference>
<keyword evidence="4" id="KW-1133">Transmembrane helix</keyword>
<feature type="transmembrane region" description="Helical" evidence="4">
    <location>
        <begin position="134"/>
        <end position="153"/>
    </location>
</feature>
<evidence type="ECO:0000313" key="6">
    <source>
        <dbReference type="EMBL" id="SEO88940.1"/>
    </source>
</evidence>
<feature type="transmembrane region" description="Helical" evidence="4">
    <location>
        <begin position="258"/>
        <end position="277"/>
    </location>
</feature>
<dbReference type="KEGG" id="ddt:AAY81_01820"/>
<proteinExistence type="predicted"/>
<feature type="domain" description="HTH luxR-type" evidence="5">
    <location>
        <begin position="398"/>
        <end position="463"/>
    </location>
</feature>
<feature type="transmembrane region" description="Helical" evidence="4">
    <location>
        <begin position="228"/>
        <end position="251"/>
    </location>
</feature>
<reference evidence="7" key="1">
    <citation type="submission" date="2016-10" db="EMBL/GenBank/DDBJ databases">
        <authorList>
            <person name="Varghese N."/>
        </authorList>
    </citation>
    <scope>NUCLEOTIDE SEQUENCE [LARGE SCALE GENOMIC DNA]</scope>
    <source>
        <strain evidence="7">DSM 21843</strain>
    </source>
</reference>
<sequence length="465" mass="49974">MAPRPRANGSLLTFIGLGFWQAWWMIAMCSNMLPLHNTEGSGPLAFVMVATALGYLAVAFLPKKIMPLVGNIPCYGVCAFLATGGSLGLVAAGLLSGTSAYVVFVASVICFSLGNALLLAMWGEFWSTLAMGRVARCLMASYVFAFVLFFAVLSVPNALGAPLLAIMPTASLLVLYLSRNEPKREAAQTQFEMESKPSAFIFVPLVLLSIVWGTTQAIFPYLDTQGGGSIGASALAAGLLLAAVLVSTIVFPPSIEPVALYRIIVPSISCGLIMIVIAPELMANVGNGLVMVGIYALDMLVMLVSTDLAFRMRKPPVRYFALAVFATRIGTAVGTIAAHEMMVYLLTNGDWMHDTILTCAIIAIIVGSLVFTQSDLMKLYRTLPVHAATVSLDERCENIAQAFGLTNRESEVLRLLARGRSIPYIAKELVIANGTVKHHVSNLYRKIGVYDRQSLHDVIEQGAKQ</sequence>
<feature type="transmembrane region" description="Helical" evidence="4">
    <location>
        <begin position="317"/>
        <end position="339"/>
    </location>
</feature>
<feature type="transmembrane region" description="Helical" evidence="4">
    <location>
        <begin position="45"/>
        <end position="62"/>
    </location>
</feature>
<dbReference type="CDD" id="cd06170">
    <property type="entry name" value="LuxR_C_like"/>
    <property type="match status" value="1"/>
</dbReference>
<feature type="transmembrane region" description="Helical" evidence="4">
    <location>
        <begin position="199"/>
        <end position="222"/>
    </location>
</feature>
<dbReference type="PATRIC" id="fig|79604.3.peg.371"/>
<dbReference type="Proteomes" id="UP000182975">
    <property type="component" value="Unassembled WGS sequence"/>
</dbReference>
<feature type="transmembrane region" description="Helical" evidence="4">
    <location>
        <begin position="351"/>
        <end position="371"/>
    </location>
</feature>
<keyword evidence="3" id="KW-0804">Transcription</keyword>
<feature type="transmembrane region" description="Helical" evidence="4">
    <location>
        <begin position="12"/>
        <end position="33"/>
    </location>
</feature>
<keyword evidence="4" id="KW-0472">Membrane</keyword>
<dbReference type="PANTHER" id="PTHR44688">
    <property type="entry name" value="DNA-BINDING TRANSCRIPTIONAL ACTIVATOR DEVR_DOSR"/>
    <property type="match status" value="1"/>
</dbReference>
<dbReference type="GO" id="GO:0003677">
    <property type="term" value="F:DNA binding"/>
    <property type="evidence" value="ECO:0007669"/>
    <property type="project" value="UniProtKB-KW"/>
</dbReference>
<dbReference type="STRING" id="79604.AAY81_01820"/>
<dbReference type="Gene3D" id="1.10.10.10">
    <property type="entry name" value="Winged helix-like DNA-binding domain superfamily/Winged helix DNA-binding domain"/>
    <property type="match status" value="1"/>
</dbReference>
<organism evidence="6 7">
    <name type="scientific">Denitrobacterium detoxificans</name>
    <dbReference type="NCBI Taxonomy" id="79604"/>
    <lineage>
        <taxon>Bacteria</taxon>
        <taxon>Bacillati</taxon>
        <taxon>Actinomycetota</taxon>
        <taxon>Coriobacteriia</taxon>
        <taxon>Eggerthellales</taxon>
        <taxon>Eggerthellaceae</taxon>
        <taxon>Denitrobacterium</taxon>
    </lineage>
</organism>